<reference evidence="1 2" key="1">
    <citation type="submission" date="2020-12" db="EMBL/GenBank/DDBJ databases">
        <title>Bacterial novel species Adhaeribacter sp. BT258 isolated from soil.</title>
        <authorList>
            <person name="Jung H.-Y."/>
        </authorList>
    </citation>
    <scope>NUCLEOTIDE SEQUENCE [LARGE SCALE GENOMIC DNA]</scope>
    <source>
        <strain evidence="1 2">BT258</strain>
    </source>
</reference>
<accession>A0ABS1BWI5</accession>
<dbReference type="Proteomes" id="UP000644147">
    <property type="component" value="Unassembled WGS sequence"/>
</dbReference>
<comment type="caution">
    <text evidence="1">The sequence shown here is derived from an EMBL/GenBank/DDBJ whole genome shotgun (WGS) entry which is preliminary data.</text>
</comment>
<dbReference type="EMBL" id="JAEHFX010000001">
    <property type="protein sequence ID" value="MBK0401502.1"/>
    <property type="molecule type" value="Genomic_DNA"/>
</dbReference>
<keyword evidence="2" id="KW-1185">Reference proteome</keyword>
<proteinExistence type="predicted"/>
<evidence type="ECO:0008006" key="3">
    <source>
        <dbReference type="Google" id="ProtNLM"/>
    </source>
</evidence>
<name>A0ABS1BWI5_9BACT</name>
<protein>
    <recommendedName>
        <fullName evidence="3">Outer membrane protein beta-barrel domain-containing protein</fullName>
    </recommendedName>
</protein>
<evidence type="ECO:0000313" key="2">
    <source>
        <dbReference type="Proteomes" id="UP000644147"/>
    </source>
</evidence>
<gene>
    <name evidence="1" type="ORF">I5M27_00815</name>
</gene>
<sequence length="205" mass="22822">MKTEIPKALTNFSKLIPLLLVSLFTGSEVYSQETEYKKSSIRTAIGIGINEGSREIGMGLIYSIGWQKSVGEKNKLRINPNMTIGGFLPIAITDTRDQFYRITSLGINIHYDLIKYKAVSIVATGGGFINYSRGLLGTGGWRDAQNNNSEYFYALYYGGNASVGLRIDPKQSRFAYEVRPINIHLGNKGFILGYLMVGIDFKLKK</sequence>
<dbReference type="RefSeq" id="WP_200504132.1">
    <property type="nucleotide sequence ID" value="NZ_JAEHFX010000001.1"/>
</dbReference>
<organism evidence="1 2">
    <name type="scientific">Adhaeribacter terrigena</name>
    <dbReference type="NCBI Taxonomy" id="2793070"/>
    <lineage>
        <taxon>Bacteria</taxon>
        <taxon>Pseudomonadati</taxon>
        <taxon>Bacteroidota</taxon>
        <taxon>Cytophagia</taxon>
        <taxon>Cytophagales</taxon>
        <taxon>Hymenobacteraceae</taxon>
        <taxon>Adhaeribacter</taxon>
    </lineage>
</organism>
<evidence type="ECO:0000313" key="1">
    <source>
        <dbReference type="EMBL" id="MBK0401502.1"/>
    </source>
</evidence>